<accession>A0A9N9TZ68</accession>
<evidence type="ECO:0000313" key="3">
    <source>
        <dbReference type="Proteomes" id="UP000754883"/>
    </source>
</evidence>
<dbReference type="Proteomes" id="UP000754883">
    <property type="component" value="Unassembled WGS sequence"/>
</dbReference>
<sequence>MAPPHPYLAWAMAAVRLIVKHGTSETGTHQLKATDTHEGKAIPSHPQPGRNHVGRSLCPYQHYVQRPIADDLDELLIASIPAHM</sequence>
<evidence type="ECO:0000313" key="2">
    <source>
        <dbReference type="EMBL" id="CAG9974752.1"/>
    </source>
</evidence>
<evidence type="ECO:0000256" key="1">
    <source>
        <dbReference type="SAM" id="MobiDB-lite"/>
    </source>
</evidence>
<dbReference type="AlphaFoldDB" id="A0A9N9TZ68"/>
<proteinExistence type="predicted"/>
<reference evidence="2" key="1">
    <citation type="submission" date="2021-10" db="EMBL/GenBank/DDBJ databases">
        <authorList>
            <person name="Piombo E."/>
        </authorList>
    </citation>
    <scope>NUCLEOTIDE SEQUENCE</scope>
</reference>
<keyword evidence="3" id="KW-1185">Reference proteome</keyword>
<dbReference type="EMBL" id="CABFNO020001248">
    <property type="protein sequence ID" value="CAG9974752.1"/>
    <property type="molecule type" value="Genomic_DNA"/>
</dbReference>
<comment type="caution">
    <text evidence="2">The sequence shown here is derived from an EMBL/GenBank/DDBJ whole genome shotgun (WGS) entry which is preliminary data.</text>
</comment>
<protein>
    <submittedName>
        <fullName evidence="2">Uncharacterized protein</fullName>
    </submittedName>
</protein>
<gene>
    <name evidence="2" type="ORF">CBYS24578_00016279</name>
</gene>
<name>A0A9N9TZ68_9HYPO</name>
<feature type="region of interest" description="Disordered" evidence="1">
    <location>
        <begin position="26"/>
        <end position="54"/>
    </location>
</feature>
<organism evidence="2 3">
    <name type="scientific">Clonostachys byssicola</name>
    <dbReference type="NCBI Taxonomy" id="160290"/>
    <lineage>
        <taxon>Eukaryota</taxon>
        <taxon>Fungi</taxon>
        <taxon>Dikarya</taxon>
        <taxon>Ascomycota</taxon>
        <taxon>Pezizomycotina</taxon>
        <taxon>Sordariomycetes</taxon>
        <taxon>Hypocreomycetidae</taxon>
        <taxon>Hypocreales</taxon>
        <taxon>Bionectriaceae</taxon>
        <taxon>Clonostachys</taxon>
    </lineage>
</organism>